<dbReference type="GO" id="GO:0045944">
    <property type="term" value="P:positive regulation of transcription by RNA polymerase II"/>
    <property type="evidence" value="ECO:0007669"/>
    <property type="project" value="TreeGrafter"/>
</dbReference>
<dbReference type="GO" id="GO:0000123">
    <property type="term" value="C:histone acetyltransferase complex"/>
    <property type="evidence" value="ECO:0007669"/>
    <property type="project" value="TreeGrafter"/>
</dbReference>
<feature type="compositionally biased region" description="Low complexity" evidence="9">
    <location>
        <begin position="221"/>
        <end position="230"/>
    </location>
</feature>
<evidence type="ECO:0000256" key="3">
    <source>
        <dbReference type="ARBA" id="ARBA00022679"/>
    </source>
</evidence>
<accession>G0ND54</accession>
<dbReference type="HOGENOM" id="CLU_327121_0_0_1"/>
<dbReference type="AlphaFoldDB" id="G0ND54"/>
<proteinExistence type="predicted"/>
<evidence type="ECO:0000256" key="1">
    <source>
        <dbReference type="ARBA" id="ARBA00004123"/>
    </source>
</evidence>
<feature type="compositionally biased region" description="Basic and acidic residues" evidence="9">
    <location>
        <begin position="272"/>
        <end position="282"/>
    </location>
</feature>
<dbReference type="STRING" id="135651.G0ND54"/>
<name>G0ND54_CAEBE</name>
<evidence type="ECO:0000256" key="6">
    <source>
        <dbReference type="ARBA" id="ARBA00023163"/>
    </source>
</evidence>
<gene>
    <name evidence="11" type="ORF">CAEBREN_04501</name>
</gene>
<organism evidence="12">
    <name type="scientific">Caenorhabditis brenneri</name>
    <name type="common">Nematode worm</name>
    <dbReference type="NCBI Taxonomy" id="135651"/>
    <lineage>
        <taxon>Eukaryota</taxon>
        <taxon>Metazoa</taxon>
        <taxon>Ecdysozoa</taxon>
        <taxon>Nematoda</taxon>
        <taxon>Chromadorea</taxon>
        <taxon>Rhabditida</taxon>
        <taxon>Rhabditina</taxon>
        <taxon>Rhabditomorpha</taxon>
        <taxon>Rhabditoidea</taxon>
        <taxon>Rhabditidae</taxon>
        <taxon>Peloderinae</taxon>
        <taxon>Caenorhabditis</taxon>
    </lineage>
</organism>
<keyword evidence="5" id="KW-0805">Transcription regulation</keyword>
<feature type="compositionally biased region" description="Low complexity" evidence="9">
    <location>
        <begin position="51"/>
        <end position="66"/>
    </location>
</feature>
<dbReference type="InterPro" id="IPR013178">
    <property type="entry name" value="Histone_AcTrfase_Rtt109/CBP"/>
</dbReference>
<sequence length="880" mass="98047">MAPPKKSNANPLSAIENIVGQGTSDSSGHAARLAAFIEAGNRLTGATVPNSIRSRGSRSTTRPISTVESAVERANLQRSNRTSRVAAIAGTESRPLGAQRSVAAVPSSSRGRIARSSTVEPRRGAQRVSFIENTDGRDSRRPSTSHSRAATSGETGELRRGAQQDGANARNSSRRRYTGSAIRAPTVETEEDLRHSTRRSTRAGSRGRDETDEQDNRRPSTRSSSRAARSVGTGNLQREAHRDLAAVQNSSRGAVPIETRDDFRRSTRAASRARDTSREAVPNRRQVSFAESTTRQHNALHSNPTIRTEASAESQGPQTRERRGVATVSNSSSGSGTGGVVNGIGARRVAAVTFSIVGAGSSALRNENDNMPGAESQSRRTQKRRPSAAPLPTQNAGSTRYVADDENSQPSTSSAPPRKIHRAAPTQSTNNGNSSRQSGFACCDKHVPPYNSFIRFCAKGCEIAIGEKYRSNHVGTVYCLECFDAKHAVRPFKEENWKELENKNDSEEKTLTCDCGAKYHQCCSLELQESQFTCSACITSNDLLIRTMLIDYSKNKFEEFMEDRLNTLLKNRLPADQLACRLSVVCYKQKKETSIKQIVSRPLHRDFTRLYGEKIEYDMRTIYLFQRLEGVDVIVFAMVCQEYKDIRGKSWVVIDYLDSVPFVEPAEARGAVFREAILSYFAWAKKMGFNHAHFFSNPPQQGTDFILSIHPTSQKYKKPAALLGYYNNLLAKGVERKILAEVRTLEREHENNPYSQPTDFLPFDGGLWPNCLREVDERITKKFGKLPAEEYAKKLVPFMKRKFKDNAKNNFFIDLNLTSRKVSDPDDIKSHSVLGDRDAFLEKCRKENWEFSSLRRAKFTSVAVIEMMTHAADQRGRMRE</sequence>
<dbReference type="EC" id="2.3.1.48" evidence="2"/>
<feature type="compositionally biased region" description="Polar residues" evidence="9">
    <location>
        <begin position="285"/>
        <end position="318"/>
    </location>
</feature>
<dbReference type="InParanoid" id="G0ND54"/>
<dbReference type="GO" id="GO:0031490">
    <property type="term" value="F:chromatin DNA binding"/>
    <property type="evidence" value="ECO:0007669"/>
    <property type="project" value="TreeGrafter"/>
</dbReference>
<feature type="domain" description="CBP/p300-type HAT" evidence="10">
    <location>
        <begin position="546"/>
        <end position="873"/>
    </location>
</feature>
<reference evidence="12" key="1">
    <citation type="submission" date="2011-07" db="EMBL/GenBank/DDBJ databases">
        <authorList>
            <consortium name="Caenorhabditis brenneri Sequencing and Analysis Consortium"/>
            <person name="Wilson R.K."/>
        </authorList>
    </citation>
    <scope>NUCLEOTIDE SEQUENCE [LARGE SCALE GENOMIC DNA]</scope>
    <source>
        <strain evidence="12">PB2801</strain>
    </source>
</reference>
<evidence type="ECO:0000313" key="11">
    <source>
        <dbReference type="EMBL" id="EGT58182.1"/>
    </source>
</evidence>
<feature type="compositionally biased region" description="Basic and acidic residues" evidence="9">
    <location>
        <begin position="206"/>
        <end position="218"/>
    </location>
</feature>
<dbReference type="PANTHER" id="PTHR13808">
    <property type="entry name" value="CBP/P300-RELATED"/>
    <property type="match status" value="1"/>
</dbReference>
<dbReference type="EMBL" id="GL379866">
    <property type="protein sequence ID" value="EGT58182.1"/>
    <property type="molecule type" value="Genomic_DNA"/>
</dbReference>
<evidence type="ECO:0000313" key="12">
    <source>
        <dbReference type="Proteomes" id="UP000008068"/>
    </source>
</evidence>
<keyword evidence="3" id="KW-0808">Transferase</keyword>
<evidence type="ECO:0000256" key="7">
    <source>
        <dbReference type="ARBA" id="ARBA00023242"/>
    </source>
</evidence>
<dbReference type="GO" id="GO:0005667">
    <property type="term" value="C:transcription regulator complex"/>
    <property type="evidence" value="ECO:0007669"/>
    <property type="project" value="TreeGrafter"/>
</dbReference>
<keyword evidence="12" id="KW-1185">Reference proteome</keyword>
<dbReference type="OMA" id="CSACITS"/>
<keyword evidence="6" id="KW-0804">Transcription</keyword>
<feature type="region of interest" description="Disordered" evidence="9">
    <location>
        <begin position="363"/>
        <end position="434"/>
    </location>
</feature>
<feature type="compositionally biased region" description="Polar residues" evidence="9">
    <location>
        <begin position="106"/>
        <end position="119"/>
    </location>
</feature>
<dbReference type="PANTHER" id="PTHR13808:SF1">
    <property type="entry name" value="HISTONE ACETYLTRANSFERASE"/>
    <property type="match status" value="1"/>
</dbReference>
<evidence type="ECO:0000259" key="10">
    <source>
        <dbReference type="PROSITE" id="PS51727"/>
    </source>
</evidence>
<evidence type="ECO:0000256" key="4">
    <source>
        <dbReference type="ARBA" id="ARBA00022853"/>
    </source>
</evidence>
<keyword evidence="4" id="KW-0156">Chromatin regulator</keyword>
<dbReference type="InterPro" id="IPR031162">
    <property type="entry name" value="CBP_P300_HAT"/>
</dbReference>
<dbReference type="Pfam" id="PF08214">
    <property type="entry name" value="HAT_KAT11"/>
    <property type="match status" value="1"/>
</dbReference>
<dbReference type="eggNOG" id="KOG1778">
    <property type="taxonomic scope" value="Eukaryota"/>
</dbReference>
<comment type="catalytic activity">
    <reaction evidence="8">
        <text>L-lysyl-[protein] + acetyl-CoA = N(6)-acetyl-L-lysyl-[protein] + CoA + H(+)</text>
        <dbReference type="Rhea" id="RHEA:45948"/>
        <dbReference type="Rhea" id="RHEA-COMP:9752"/>
        <dbReference type="Rhea" id="RHEA-COMP:10731"/>
        <dbReference type="ChEBI" id="CHEBI:15378"/>
        <dbReference type="ChEBI" id="CHEBI:29969"/>
        <dbReference type="ChEBI" id="CHEBI:57287"/>
        <dbReference type="ChEBI" id="CHEBI:57288"/>
        <dbReference type="ChEBI" id="CHEBI:61930"/>
        <dbReference type="EC" id="2.3.1.48"/>
    </reaction>
</comment>
<dbReference type="GO" id="GO:0004402">
    <property type="term" value="F:histone acetyltransferase activity"/>
    <property type="evidence" value="ECO:0007669"/>
    <property type="project" value="InterPro"/>
</dbReference>
<dbReference type="SMART" id="SM01250">
    <property type="entry name" value="KAT11"/>
    <property type="match status" value="1"/>
</dbReference>
<comment type="subcellular location">
    <subcellularLocation>
        <location evidence="1">Nucleus</location>
    </subcellularLocation>
</comment>
<dbReference type="PROSITE" id="PS51727">
    <property type="entry name" value="CBP_P300_HAT"/>
    <property type="match status" value="1"/>
</dbReference>
<dbReference type="GO" id="GO:0005634">
    <property type="term" value="C:nucleus"/>
    <property type="evidence" value="ECO:0007669"/>
    <property type="project" value="UniProtKB-SubCell"/>
</dbReference>
<dbReference type="OrthoDB" id="899at2759"/>
<protein>
    <recommendedName>
        <fullName evidence="2">histone acetyltransferase</fullName>
        <ecNumber evidence="2">2.3.1.48</ecNumber>
    </recommendedName>
</protein>
<evidence type="ECO:0000256" key="8">
    <source>
        <dbReference type="ARBA" id="ARBA00048017"/>
    </source>
</evidence>
<evidence type="ECO:0000256" key="9">
    <source>
        <dbReference type="SAM" id="MobiDB-lite"/>
    </source>
</evidence>
<feature type="region of interest" description="Disordered" evidence="9">
    <location>
        <begin position="46"/>
        <end position="341"/>
    </location>
</feature>
<evidence type="ECO:0000256" key="2">
    <source>
        <dbReference type="ARBA" id="ARBA00013184"/>
    </source>
</evidence>
<feature type="compositionally biased region" description="Polar residues" evidence="9">
    <location>
        <begin position="425"/>
        <end position="434"/>
    </location>
</feature>
<keyword evidence="7" id="KW-0539">Nucleus</keyword>
<evidence type="ECO:0000256" key="5">
    <source>
        <dbReference type="ARBA" id="ARBA00023015"/>
    </source>
</evidence>
<feature type="compositionally biased region" description="Low complexity" evidence="9">
    <location>
        <begin position="325"/>
        <end position="334"/>
    </location>
</feature>
<dbReference type="GO" id="GO:0003713">
    <property type="term" value="F:transcription coactivator activity"/>
    <property type="evidence" value="ECO:0007669"/>
    <property type="project" value="TreeGrafter"/>
</dbReference>
<dbReference type="Proteomes" id="UP000008068">
    <property type="component" value="Unassembled WGS sequence"/>
</dbReference>
<feature type="compositionally biased region" description="Polar residues" evidence="9">
    <location>
        <begin position="142"/>
        <end position="154"/>
    </location>
</feature>